<dbReference type="GO" id="GO:0042448">
    <property type="term" value="P:progesterone metabolic process"/>
    <property type="evidence" value="ECO:0007669"/>
    <property type="project" value="TreeGrafter"/>
</dbReference>
<reference evidence="9" key="1">
    <citation type="submission" date="2021-01" db="UniProtKB">
        <authorList>
            <consortium name="EnsemblMetazoa"/>
        </authorList>
    </citation>
    <scope>IDENTIFICATION</scope>
</reference>
<dbReference type="GO" id="GO:0042446">
    <property type="term" value="P:hormone biosynthetic process"/>
    <property type="evidence" value="ECO:0007669"/>
    <property type="project" value="TreeGrafter"/>
</dbReference>
<protein>
    <submittedName>
        <fullName evidence="9">Uncharacterized protein</fullName>
    </submittedName>
</protein>
<dbReference type="InterPro" id="IPR001128">
    <property type="entry name" value="Cyt_P450"/>
</dbReference>
<dbReference type="GO" id="GO:0004508">
    <property type="term" value="F:steroid 17-alpha-monooxygenase activity"/>
    <property type="evidence" value="ECO:0007669"/>
    <property type="project" value="TreeGrafter"/>
</dbReference>
<dbReference type="PROSITE" id="PS00086">
    <property type="entry name" value="CYTOCHROME_P450"/>
    <property type="match status" value="1"/>
</dbReference>
<keyword evidence="2 7" id="KW-0349">Heme</keyword>
<dbReference type="SUPFAM" id="SSF48264">
    <property type="entry name" value="Cytochrome P450"/>
    <property type="match status" value="1"/>
</dbReference>
<evidence type="ECO:0000256" key="8">
    <source>
        <dbReference type="RuleBase" id="RU000461"/>
    </source>
</evidence>
<keyword evidence="3 7" id="KW-0479">Metal-binding</keyword>
<dbReference type="EnsemblMetazoa" id="CLYHEMT000011.1">
    <property type="protein sequence ID" value="CLYHEMP000011.1"/>
    <property type="gene ID" value="CLYHEMG000011"/>
</dbReference>
<accession>A0A7M5WQ07</accession>
<comment type="similarity">
    <text evidence="1 8">Belongs to the cytochrome P450 family.</text>
</comment>
<keyword evidence="6 8" id="KW-0503">Monooxygenase</keyword>
<dbReference type="RefSeq" id="XP_066925611.1">
    <property type="nucleotide sequence ID" value="XM_067069510.1"/>
</dbReference>
<dbReference type="PRINTS" id="PR00463">
    <property type="entry name" value="EP450I"/>
</dbReference>
<feature type="binding site" description="axial binding residue" evidence="7">
    <location>
        <position position="318"/>
    </location>
    <ligand>
        <name>heme</name>
        <dbReference type="ChEBI" id="CHEBI:30413"/>
    </ligand>
    <ligandPart>
        <name>Fe</name>
        <dbReference type="ChEBI" id="CHEBI:18248"/>
    </ligandPart>
</feature>
<dbReference type="AlphaFoldDB" id="A0A7M5WQ07"/>
<proteinExistence type="inferred from homology"/>
<sequence length="374" mass="43173">MRKLAYKSLHIYGNGMKNIERAAVEEMDGLVESLRKENEMPIPMHDRLITFSTNLTSQLLIGRTFEPNDPMLKKLLRMTKCIFTGLSYADDPIVSMPWLRFFYDTEALKLLKEGCQIRDELVREQLEYHAQTLDPDNPRDILDDILIQCQDEKFLREGDFNGVPDDHIFVMFSDIFLASIDTTALISRWAILFLLHHPEYQDKAYQELVDLGHEINSADMMSQELPYLRAIISETYRTAALTQLFMPHKTSVETSVGGQTIPKDTTVFFNMLSIHHDPRYWENPDDFNPERWIDSKTGSVISEKKMSYSPFSMGSRGCLGEKMGRMDVFLCISKLLLNFKMVPDENDPPPSYKLGTAELNRAPVTDFKVIFKSR</sequence>
<dbReference type="PRINTS" id="PR00385">
    <property type="entry name" value="P450"/>
</dbReference>
<keyword evidence="4 8" id="KW-0560">Oxidoreductase</keyword>
<dbReference type="GO" id="GO:0020037">
    <property type="term" value="F:heme binding"/>
    <property type="evidence" value="ECO:0007669"/>
    <property type="project" value="InterPro"/>
</dbReference>
<dbReference type="Gene3D" id="1.10.630.10">
    <property type="entry name" value="Cytochrome P450"/>
    <property type="match status" value="1"/>
</dbReference>
<organism evidence="9 10">
    <name type="scientific">Clytia hemisphaerica</name>
    <dbReference type="NCBI Taxonomy" id="252671"/>
    <lineage>
        <taxon>Eukaryota</taxon>
        <taxon>Metazoa</taxon>
        <taxon>Cnidaria</taxon>
        <taxon>Hydrozoa</taxon>
        <taxon>Hydroidolina</taxon>
        <taxon>Leptothecata</taxon>
        <taxon>Obeliida</taxon>
        <taxon>Clytiidae</taxon>
        <taxon>Clytia</taxon>
    </lineage>
</organism>
<name>A0A7M5WQ07_9CNID</name>
<evidence type="ECO:0000256" key="3">
    <source>
        <dbReference type="ARBA" id="ARBA00022723"/>
    </source>
</evidence>
<evidence type="ECO:0000256" key="6">
    <source>
        <dbReference type="ARBA" id="ARBA00023033"/>
    </source>
</evidence>
<evidence type="ECO:0000256" key="4">
    <source>
        <dbReference type="ARBA" id="ARBA00023002"/>
    </source>
</evidence>
<evidence type="ECO:0000313" key="9">
    <source>
        <dbReference type="EnsemblMetazoa" id="CLYHEMP000011.1"/>
    </source>
</evidence>
<dbReference type="GeneID" id="136813003"/>
<dbReference type="InterPro" id="IPR017972">
    <property type="entry name" value="Cyt_P450_CS"/>
</dbReference>
<dbReference type="GO" id="GO:0005506">
    <property type="term" value="F:iron ion binding"/>
    <property type="evidence" value="ECO:0007669"/>
    <property type="project" value="InterPro"/>
</dbReference>
<dbReference type="OrthoDB" id="1418422at2759"/>
<comment type="cofactor">
    <cofactor evidence="7">
        <name>heme</name>
        <dbReference type="ChEBI" id="CHEBI:30413"/>
    </cofactor>
</comment>
<evidence type="ECO:0000256" key="2">
    <source>
        <dbReference type="ARBA" id="ARBA00022617"/>
    </source>
</evidence>
<evidence type="ECO:0000256" key="7">
    <source>
        <dbReference type="PIRSR" id="PIRSR602401-1"/>
    </source>
</evidence>
<dbReference type="InterPro" id="IPR002401">
    <property type="entry name" value="Cyt_P450_E_grp-I"/>
</dbReference>
<dbReference type="PANTHER" id="PTHR24289">
    <property type="entry name" value="STEROID 17-ALPHA-HYDROXYLASE/17,20 LYASE"/>
    <property type="match status" value="1"/>
</dbReference>
<keyword evidence="10" id="KW-1185">Reference proteome</keyword>
<evidence type="ECO:0000313" key="10">
    <source>
        <dbReference type="Proteomes" id="UP000594262"/>
    </source>
</evidence>
<evidence type="ECO:0000256" key="1">
    <source>
        <dbReference type="ARBA" id="ARBA00010617"/>
    </source>
</evidence>
<dbReference type="PANTHER" id="PTHR24289:SF1">
    <property type="entry name" value="STEROID 17-ALPHA-HYDROXYLASE_17,20 LYASE"/>
    <property type="match status" value="1"/>
</dbReference>
<dbReference type="InterPro" id="IPR036396">
    <property type="entry name" value="Cyt_P450_sf"/>
</dbReference>
<dbReference type="Proteomes" id="UP000594262">
    <property type="component" value="Unplaced"/>
</dbReference>
<keyword evidence="5 7" id="KW-0408">Iron</keyword>
<dbReference type="Pfam" id="PF00067">
    <property type="entry name" value="p450"/>
    <property type="match status" value="1"/>
</dbReference>
<evidence type="ECO:0000256" key="5">
    <source>
        <dbReference type="ARBA" id="ARBA00023004"/>
    </source>
</evidence>